<evidence type="ECO:0000256" key="1">
    <source>
        <dbReference type="SAM" id="MobiDB-lite"/>
    </source>
</evidence>
<organism evidence="3 4">
    <name type="scientific">Glutinoglossum americanum</name>
    <dbReference type="NCBI Taxonomy" id="1670608"/>
    <lineage>
        <taxon>Eukaryota</taxon>
        <taxon>Fungi</taxon>
        <taxon>Dikarya</taxon>
        <taxon>Ascomycota</taxon>
        <taxon>Pezizomycotina</taxon>
        <taxon>Geoglossomycetes</taxon>
        <taxon>Geoglossales</taxon>
        <taxon>Geoglossaceae</taxon>
        <taxon>Glutinoglossum</taxon>
    </lineage>
</organism>
<keyword evidence="2" id="KW-0812">Transmembrane</keyword>
<dbReference type="CDD" id="cd12087">
    <property type="entry name" value="TM_EGFR-like"/>
    <property type="match status" value="1"/>
</dbReference>
<feature type="transmembrane region" description="Helical" evidence="2">
    <location>
        <begin position="212"/>
        <end position="234"/>
    </location>
</feature>
<keyword evidence="4" id="KW-1185">Reference proteome</keyword>
<dbReference type="AlphaFoldDB" id="A0A9P8I169"/>
<keyword evidence="2" id="KW-1133">Transmembrane helix</keyword>
<dbReference type="OrthoDB" id="5429716at2759"/>
<keyword evidence="2" id="KW-0472">Membrane</keyword>
<sequence length="330" mass="34783">MTATLIGPLTTIFTPPSACFGLTSISSFRELWLGFDISCGPESSSVTGGFYSPGICPSGFTSACPIGYASLLNGDGGTAPEITLGKGELGHKCCPTGFTCLSSDFVPYICQATFLPPTTVPYWVSGRFASSYVTITAGGYTTAQTRAVCVIWKQEDLSLFPTAVAATLERSEPTPTPTSTVGSSRTDIAISTTSQGSPGGSGGSGGFPRSTAIVIGVLIPVVVLSLLISLFFWFRHQRQTPRQDQQQEDPNPGYQVSSQLDTLASSPLKGQHVQNYGNQLALPILPGGADLSMGRESVWVNPNPDAELPAPEQEQTGGLGYTRKFGWKGY</sequence>
<evidence type="ECO:0000256" key="2">
    <source>
        <dbReference type="SAM" id="Phobius"/>
    </source>
</evidence>
<feature type="compositionally biased region" description="Low complexity" evidence="1">
    <location>
        <begin position="177"/>
        <end position="196"/>
    </location>
</feature>
<feature type="region of interest" description="Disordered" evidence="1">
    <location>
        <begin position="168"/>
        <end position="205"/>
    </location>
</feature>
<reference evidence="3" key="1">
    <citation type="submission" date="2021-03" db="EMBL/GenBank/DDBJ databases">
        <title>Comparative genomics and phylogenomic investigation of the class Geoglossomycetes provide insights into ecological specialization and systematics.</title>
        <authorList>
            <person name="Melie T."/>
            <person name="Pirro S."/>
            <person name="Miller A.N."/>
            <person name="Quandt A."/>
        </authorList>
    </citation>
    <scope>NUCLEOTIDE SEQUENCE</scope>
    <source>
        <strain evidence="3">GBOQ0MN5Z8</strain>
    </source>
</reference>
<dbReference type="Proteomes" id="UP000698800">
    <property type="component" value="Unassembled WGS sequence"/>
</dbReference>
<proteinExistence type="predicted"/>
<name>A0A9P8I169_9PEZI</name>
<gene>
    <name evidence="3" type="ORF">FGG08_006293</name>
</gene>
<evidence type="ECO:0000313" key="3">
    <source>
        <dbReference type="EMBL" id="KAH0536862.1"/>
    </source>
</evidence>
<accession>A0A9P8I169</accession>
<evidence type="ECO:0000313" key="4">
    <source>
        <dbReference type="Proteomes" id="UP000698800"/>
    </source>
</evidence>
<protein>
    <submittedName>
        <fullName evidence="3">Uncharacterized protein</fullName>
    </submittedName>
</protein>
<comment type="caution">
    <text evidence="3">The sequence shown here is derived from an EMBL/GenBank/DDBJ whole genome shotgun (WGS) entry which is preliminary data.</text>
</comment>
<dbReference type="EMBL" id="JAGHQL010000176">
    <property type="protein sequence ID" value="KAH0536862.1"/>
    <property type="molecule type" value="Genomic_DNA"/>
</dbReference>